<feature type="region of interest" description="Disordered" evidence="1">
    <location>
        <begin position="40"/>
        <end position="62"/>
    </location>
</feature>
<dbReference type="PATRIC" id="fig|1114960.4.peg.3463"/>
<organism evidence="2 3">
    <name type="scientific">Rhodococcus pyridinivorans AK37</name>
    <dbReference type="NCBI Taxonomy" id="1114960"/>
    <lineage>
        <taxon>Bacteria</taxon>
        <taxon>Bacillati</taxon>
        <taxon>Actinomycetota</taxon>
        <taxon>Actinomycetes</taxon>
        <taxon>Mycobacteriales</taxon>
        <taxon>Nocardiaceae</taxon>
        <taxon>Rhodococcus</taxon>
    </lineage>
</organism>
<evidence type="ECO:0000256" key="1">
    <source>
        <dbReference type="SAM" id="MobiDB-lite"/>
    </source>
</evidence>
<dbReference type="EMBL" id="AHBW01000051">
    <property type="protein sequence ID" value="EHK81973.1"/>
    <property type="molecule type" value="Genomic_DNA"/>
</dbReference>
<accession>H0JUM7</accession>
<reference evidence="2 3" key="1">
    <citation type="submission" date="2011-12" db="EMBL/GenBank/DDBJ databases">
        <authorList>
            <person name="Kriszt B."/>
            <person name="Tancsics A."/>
            <person name="Cserhati M."/>
            <person name="Toth A."/>
            <person name="Nagy I."/>
            <person name="Horvath B."/>
            <person name="Tamura T."/>
            <person name="Kukolya J."/>
            <person name="Szoboszlay S."/>
        </authorList>
    </citation>
    <scope>NUCLEOTIDE SEQUENCE [LARGE SCALE GENOMIC DNA]</scope>
    <source>
        <strain evidence="2 3">AK37</strain>
    </source>
</reference>
<sequence length="62" mass="6928">MDAYRRVIELERDDATGGDSPVAVSDPATLRRLLLEIVRSHSAPRDSPRNTHDREIPPLHGV</sequence>
<gene>
    <name evidence="2" type="ORF">AK37_17005</name>
</gene>
<evidence type="ECO:0000313" key="2">
    <source>
        <dbReference type="EMBL" id="EHK81973.1"/>
    </source>
</evidence>
<dbReference type="AlphaFoldDB" id="H0JUM7"/>
<proteinExistence type="predicted"/>
<comment type="caution">
    <text evidence="2">The sequence shown here is derived from an EMBL/GenBank/DDBJ whole genome shotgun (WGS) entry which is preliminary data.</text>
</comment>
<feature type="compositionally biased region" description="Basic and acidic residues" evidence="1">
    <location>
        <begin position="43"/>
        <end position="62"/>
    </location>
</feature>
<evidence type="ECO:0000313" key="3">
    <source>
        <dbReference type="Proteomes" id="UP000005064"/>
    </source>
</evidence>
<protein>
    <submittedName>
        <fullName evidence="2">Uncharacterized protein</fullName>
    </submittedName>
</protein>
<dbReference type="Proteomes" id="UP000005064">
    <property type="component" value="Unassembled WGS sequence"/>
</dbReference>
<name>H0JUM7_9NOCA</name>